<dbReference type="RefSeq" id="WP_270057546.1">
    <property type="nucleotide sequence ID" value="NZ_CP115149.1"/>
</dbReference>
<name>A0ABY7MAC8_9CHLR</name>
<sequence>MRGFVDAHTHLFPPAQAARRADLAATDPTFAEMYVDPAAKLADAPALRAALARAGIDRAVAAGFAFQSPARLAEQAEYLLAAAAEAPGVIAPLPCLNPAAPGWERDAARWLAAGARGFGELRPGNQGWDPLGPESLRLAHLAAEAGAVLLWHVSEPVGHAYPGKRGGIAPAELIELAARVPAARMVAAHLGGGISFYLQMPEVRQAIGNIYFDTAAVSLLYDEGSVARLVALAGAERVLFGSDFPLLAPGRQLKRIAAELPPDAVDRVCGGNALSLFFGTAAP</sequence>
<gene>
    <name evidence="3" type="ORF">O0235_05560</name>
</gene>
<accession>A0ABY7MAC8</accession>
<evidence type="ECO:0000259" key="2">
    <source>
        <dbReference type="Pfam" id="PF04909"/>
    </source>
</evidence>
<reference evidence="3 4" key="1">
    <citation type="journal article" date="2023" name="ISME J.">
        <title>Thermophilic Dehalococcoidia with unusual traits shed light on an unexpected past.</title>
        <authorList>
            <person name="Palmer M."/>
            <person name="Covington J.K."/>
            <person name="Zhou E.M."/>
            <person name="Thomas S.C."/>
            <person name="Habib N."/>
            <person name="Seymour C.O."/>
            <person name="Lai D."/>
            <person name="Johnston J."/>
            <person name="Hashimi A."/>
            <person name="Jiao J.Y."/>
            <person name="Muok A.R."/>
            <person name="Liu L."/>
            <person name="Xian W.D."/>
            <person name="Zhi X.Y."/>
            <person name="Li M.M."/>
            <person name="Silva L.P."/>
            <person name="Bowen B.P."/>
            <person name="Louie K."/>
            <person name="Briegel A."/>
            <person name="Pett-Ridge J."/>
            <person name="Weber P.K."/>
            <person name="Tocheva E.I."/>
            <person name="Woyke T."/>
            <person name="Northen T.R."/>
            <person name="Mayali X."/>
            <person name="Li W.J."/>
            <person name="Hedlund B.P."/>
        </authorList>
    </citation>
    <scope>NUCLEOTIDE SEQUENCE [LARGE SCALE GENOMIC DNA]</scope>
    <source>
        <strain evidence="3 4">YIM 72310</strain>
    </source>
</reference>
<evidence type="ECO:0000313" key="4">
    <source>
        <dbReference type="Proteomes" id="UP001212803"/>
    </source>
</evidence>
<evidence type="ECO:0000313" key="3">
    <source>
        <dbReference type="EMBL" id="WBL37032.1"/>
    </source>
</evidence>
<keyword evidence="4" id="KW-1185">Reference proteome</keyword>
<dbReference type="PANTHER" id="PTHR21240">
    <property type="entry name" value="2-AMINO-3-CARBOXYLMUCONATE-6-SEMIALDEHYDE DECARBOXYLASE"/>
    <property type="match status" value="1"/>
</dbReference>
<feature type="domain" description="Amidohydrolase-related" evidence="2">
    <location>
        <begin position="5"/>
        <end position="277"/>
    </location>
</feature>
<dbReference type="Proteomes" id="UP001212803">
    <property type="component" value="Chromosome"/>
</dbReference>
<dbReference type="SUPFAM" id="SSF51556">
    <property type="entry name" value="Metallo-dependent hydrolases"/>
    <property type="match status" value="1"/>
</dbReference>
<evidence type="ECO:0000256" key="1">
    <source>
        <dbReference type="ARBA" id="ARBA00023239"/>
    </source>
</evidence>
<dbReference type="EMBL" id="CP115149">
    <property type="protein sequence ID" value="WBL37032.1"/>
    <property type="molecule type" value="Genomic_DNA"/>
</dbReference>
<dbReference type="InterPro" id="IPR032466">
    <property type="entry name" value="Metal_Hydrolase"/>
</dbReference>
<protein>
    <submittedName>
        <fullName evidence="3">Amidohydrolase family protein</fullName>
    </submittedName>
</protein>
<dbReference type="PANTHER" id="PTHR21240:SF28">
    <property type="entry name" value="ISO-OROTATE DECARBOXYLASE (EUROFUNG)"/>
    <property type="match status" value="1"/>
</dbReference>
<dbReference type="Pfam" id="PF04909">
    <property type="entry name" value="Amidohydro_2"/>
    <property type="match status" value="1"/>
</dbReference>
<dbReference type="InterPro" id="IPR006680">
    <property type="entry name" value="Amidohydro-rel"/>
</dbReference>
<keyword evidence="1" id="KW-0456">Lyase</keyword>
<proteinExistence type="predicted"/>
<dbReference type="InterPro" id="IPR032465">
    <property type="entry name" value="ACMSD"/>
</dbReference>
<organism evidence="3 4">
    <name type="scientific">Tepidiforma flava</name>
    <dbReference type="NCBI Taxonomy" id="3004094"/>
    <lineage>
        <taxon>Bacteria</taxon>
        <taxon>Bacillati</taxon>
        <taxon>Chloroflexota</taxon>
        <taxon>Tepidiformia</taxon>
        <taxon>Tepidiformales</taxon>
        <taxon>Tepidiformaceae</taxon>
        <taxon>Tepidiforma</taxon>
    </lineage>
</organism>
<dbReference type="Gene3D" id="3.20.20.140">
    <property type="entry name" value="Metal-dependent hydrolases"/>
    <property type="match status" value="1"/>
</dbReference>